<keyword evidence="10" id="KW-1185">Reference proteome</keyword>
<evidence type="ECO:0000256" key="7">
    <source>
        <dbReference type="SAM" id="MobiDB-lite"/>
    </source>
</evidence>
<evidence type="ECO:0000256" key="1">
    <source>
        <dbReference type="ARBA" id="ARBA00004496"/>
    </source>
</evidence>
<feature type="compositionally biased region" description="Polar residues" evidence="7">
    <location>
        <begin position="12"/>
        <end position="25"/>
    </location>
</feature>
<protein>
    <recommendedName>
        <fullName evidence="8">TROVE domain-containing protein</fullName>
    </recommendedName>
</protein>
<keyword evidence="5" id="KW-0694">RNA-binding</keyword>
<name>A0A7K0D234_9NOCA</name>
<dbReference type="InterPro" id="IPR036465">
    <property type="entry name" value="vWFA_dom_sf"/>
</dbReference>
<evidence type="ECO:0000256" key="5">
    <source>
        <dbReference type="ARBA" id="ARBA00022884"/>
    </source>
</evidence>
<dbReference type="GO" id="GO:0005737">
    <property type="term" value="C:cytoplasm"/>
    <property type="evidence" value="ECO:0007669"/>
    <property type="project" value="UniProtKB-SubCell"/>
</dbReference>
<dbReference type="Gene3D" id="3.40.50.410">
    <property type="entry name" value="von Willebrand factor, type A domain"/>
    <property type="match status" value="1"/>
</dbReference>
<keyword evidence="4" id="KW-0479">Metal-binding</keyword>
<dbReference type="Proteomes" id="UP000438448">
    <property type="component" value="Unassembled WGS sequence"/>
</dbReference>
<dbReference type="PANTHER" id="PTHR14202:SF0">
    <property type="entry name" value="RNA-BINDING PROTEIN RO60"/>
    <property type="match status" value="1"/>
</dbReference>
<gene>
    <name evidence="9" type="ORF">NRB20_28520</name>
</gene>
<evidence type="ECO:0000256" key="6">
    <source>
        <dbReference type="ARBA" id="ARBA00023274"/>
    </source>
</evidence>
<evidence type="ECO:0000256" key="2">
    <source>
        <dbReference type="ARBA" id="ARBA00007814"/>
    </source>
</evidence>
<evidence type="ECO:0000256" key="3">
    <source>
        <dbReference type="ARBA" id="ARBA00022490"/>
    </source>
</evidence>
<dbReference type="GO" id="GO:0003723">
    <property type="term" value="F:RNA binding"/>
    <property type="evidence" value="ECO:0007669"/>
    <property type="project" value="UniProtKB-KW"/>
</dbReference>
<keyword evidence="3" id="KW-0963">Cytoplasm</keyword>
<dbReference type="InterPro" id="IPR008858">
    <property type="entry name" value="TROVE_dom"/>
</dbReference>
<comment type="subcellular location">
    <subcellularLocation>
        <location evidence="1">Cytoplasm</location>
    </subcellularLocation>
</comment>
<dbReference type="InterPro" id="IPR037214">
    <property type="entry name" value="TROVE_dom_sf"/>
</dbReference>
<comment type="similarity">
    <text evidence="2">Belongs to the Ro 60 kDa family.</text>
</comment>
<reference evidence="9 10" key="1">
    <citation type="submission" date="2019-10" db="EMBL/GenBank/DDBJ databases">
        <title>Nocardia macrotermitis sp. nov. and Nocardia aurantia sp. nov., isolated from the gut of fungus growing-termite Macrotermes natalensis.</title>
        <authorList>
            <person name="Benndorf R."/>
            <person name="Schwitalla J."/>
            <person name="Martin K."/>
            <person name="De Beer W."/>
            <person name="Kaster A.-K."/>
            <person name="Vollmers J."/>
            <person name="Poulsen M."/>
            <person name="Beemelmanns C."/>
        </authorList>
    </citation>
    <scope>NUCLEOTIDE SEQUENCE [LARGE SCALE GENOMIC DNA]</scope>
    <source>
        <strain evidence="9 10">RB20</strain>
    </source>
</reference>
<evidence type="ECO:0000313" key="10">
    <source>
        <dbReference type="Proteomes" id="UP000438448"/>
    </source>
</evidence>
<dbReference type="InterPro" id="IPR040322">
    <property type="entry name" value="TROVE2"/>
</dbReference>
<dbReference type="PANTHER" id="PTHR14202">
    <property type="entry name" value="60 KDA RIBONUCLEOPROTEIN SSA/RO"/>
    <property type="match status" value="1"/>
</dbReference>
<feature type="domain" description="TROVE" evidence="8">
    <location>
        <begin position="25"/>
        <end position="361"/>
    </location>
</feature>
<dbReference type="RefSeq" id="WP_319944883.1">
    <property type="nucleotide sequence ID" value="NZ_WEGK01000005.1"/>
</dbReference>
<evidence type="ECO:0000256" key="4">
    <source>
        <dbReference type="ARBA" id="ARBA00022723"/>
    </source>
</evidence>
<dbReference type="PROSITE" id="PS50988">
    <property type="entry name" value="TROVE"/>
    <property type="match status" value="1"/>
</dbReference>
<feature type="region of interest" description="Disordered" evidence="7">
    <location>
        <begin position="1"/>
        <end position="34"/>
    </location>
</feature>
<accession>A0A7K0D234</accession>
<dbReference type="GO" id="GO:1990904">
    <property type="term" value="C:ribonucleoprotein complex"/>
    <property type="evidence" value="ECO:0007669"/>
    <property type="project" value="UniProtKB-KW"/>
</dbReference>
<evidence type="ECO:0000313" key="9">
    <source>
        <dbReference type="EMBL" id="MQY19758.1"/>
    </source>
</evidence>
<comment type="caution">
    <text evidence="9">The sequence shown here is derived from an EMBL/GenBank/DDBJ whole genome shotgun (WGS) entry which is preliminary data.</text>
</comment>
<dbReference type="GO" id="GO:0046872">
    <property type="term" value="F:metal ion binding"/>
    <property type="evidence" value="ECO:0007669"/>
    <property type="project" value="UniProtKB-KW"/>
</dbReference>
<dbReference type="EMBL" id="WEGK01000005">
    <property type="protein sequence ID" value="MQY19758.1"/>
    <property type="molecule type" value="Genomic_DNA"/>
</dbReference>
<dbReference type="Pfam" id="PF05731">
    <property type="entry name" value="TROVE"/>
    <property type="match status" value="1"/>
</dbReference>
<keyword evidence="6" id="KW-0687">Ribonucleoprotein</keyword>
<dbReference type="SUPFAM" id="SSF53300">
    <property type="entry name" value="vWA-like"/>
    <property type="match status" value="1"/>
</dbReference>
<dbReference type="AlphaFoldDB" id="A0A7K0D234"/>
<evidence type="ECO:0000259" key="8">
    <source>
        <dbReference type="PROSITE" id="PS50988"/>
    </source>
</evidence>
<dbReference type="SUPFAM" id="SSF140864">
    <property type="entry name" value="TROVE domain-like"/>
    <property type="match status" value="1"/>
</dbReference>
<sequence>MSKFNTARMRTGATSAVRTARTPTGRTHEGAPGYERTPKGELFLLAVSNMVGENTFYESGQARDSRYATLIRANTLADPEWTARFLRWLRTSANLRSAALVGAAEFTRARLDAGAHGMSRQTIDSVLQRADEPGELLAYWLSSYGRALPKPVKRGVADAVRRLYDERALIKWDSPASAVRFGDVLDLVHPAPAADKSWQGELFAHALDRRHNRDTPIPDGLPTLRARAELLALPPGPRRRALFDDAETARATLRAAGMTWESVAGWLQGPLDARTWEAMIPSMGYMARLRNLRNFDRTGIDDAVARDVAARLADPAQVARSRQLPIRFLSAYRATSRSRRWRPALELALGHSLASVPALRGRTLVLVDTSASMNAGFSQDGSLRRWDAAVVFGIALASRCEHADVVSFSTITRVFDLRPDEALLRAVERWRTGGYFLCGGTETAAAVRRHFAGHDRVVVLTDEQAGGRDVGRALPATVPLYTWNLAGYRMGHAPSGSHHRHTFGGLSDAAFAAIGLLERGAHADWPF</sequence>
<organism evidence="9 10">
    <name type="scientific">Nocardia macrotermitis</name>
    <dbReference type="NCBI Taxonomy" id="2585198"/>
    <lineage>
        <taxon>Bacteria</taxon>
        <taxon>Bacillati</taxon>
        <taxon>Actinomycetota</taxon>
        <taxon>Actinomycetes</taxon>
        <taxon>Mycobacteriales</taxon>
        <taxon>Nocardiaceae</taxon>
        <taxon>Nocardia</taxon>
    </lineage>
</organism>
<proteinExistence type="inferred from homology"/>